<proteinExistence type="predicted"/>
<dbReference type="Proteomes" id="UP000199398">
    <property type="component" value="Unassembled WGS sequence"/>
</dbReference>
<dbReference type="EMBL" id="RBXX01000002">
    <property type="protein sequence ID" value="RKT88856.1"/>
    <property type="molecule type" value="Genomic_DNA"/>
</dbReference>
<evidence type="ECO:0000313" key="4">
    <source>
        <dbReference type="Proteomes" id="UP000199398"/>
    </source>
</evidence>
<evidence type="ECO:0000313" key="3">
    <source>
        <dbReference type="EMBL" id="SFN86317.1"/>
    </source>
</evidence>
<evidence type="ECO:0000259" key="1">
    <source>
        <dbReference type="Pfam" id="PF12770"/>
    </source>
</evidence>
<reference evidence="3 4" key="1">
    <citation type="submission" date="2016-10" db="EMBL/GenBank/DDBJ databases">
        <authorList>
            <person name="de Groot N.N."/>
        </authorList>
    </citation>
    <scope>NUCLEOTIDE SEQUENCE [LARGE SCALE GENOMIC DNA]</scope>
    <source>
        <strain evidence="3 4">CPCC 201259</strain>
    </source>
</reference>
<dbReference type="InterPro" id="IPR024983">
    <property type="entry name" value="CHAT_dom"/>
</dbReference>
<dbReference type="STRING" id="455193.SAMN05421805_107181"/>
<dbReference type="Pfam" id="PF12770">
    <property type="entry name" value="CHAT"/>
    <property type="match status" value="1"/>
</dbReference>
<protein>
    <submittedName>
        <fullName evidence="3">CHAT domain-containing protein</fullName>
    </submittedName>
</protein>
<gene>
    <name evidence="2" type="ORF">ATL45_7299</name>
    <name evidence="3" type="ORF">SAMN05421805_107181</name>
</gene>
<evidence type="ECO:0000313" key="5">
    <source>
        <dbReference type="Proteomes" id="UP000270697"/>
    </source>
</evidence>
<organism evidence="3 4">
    <name type="scientific">Saccharopolyspora antimicrobica</name>
    <dbReference type="NCBI Taxonomy" id="455193"/>
    <lineage>
        <taxon>Bacteria</taxon>
        <taxon>Bacillati</taxon>
        <taxon>Actinomycetota</taxon>
        <taxon>Actinomycetes</taxon>
        <taxon>Pseudonocardiales</taxon>
        <taxon>Pseudonocardiaceae</taxon>
        <taxon>Saccharopolyspora</taxon>
    </lineage>
</organism>
<dbReference type="Proteomes" id="UP000270697">
    <property type="component" value="Unassembled WGS sequence"/>
</dbReference>
<name>A0A1I5CHE9_9PSEU</name>
<dbReference type="AlphaFoldDB" id="A0A1I5CHE9"/>
<accession>A0A1I5CHE9</accession>
<dbReference type="RefSeq" id="WP_170210444.1">
    <property type="nucleotide sequence ID" value="NZ_FOUP01000007.1"/>
</dbReference>
<sequence length="433" mass="45990">MVNRPAVPDGSEVLTGLEADTRPVARLTYVDADELYLSWVWDHAPAHPRMVVLPRAHIAPGLDQLRAALPSPLPSETGLQALERALGGGDFTDPAREQRLATALTSCVIPQRLGLELNALEACGLRPHLRIQPSPSIAQLPWELLGTSGTDRLIDMVDVSTLLPASLRNGTGRAVSAWDPRGAVVTALDPAVPGFAATSELGSVLGPVEPGSPLAEMVAALGDRARPGGKSFRRNDFGRDRLAAELAGASRFLYVGHVTASTHALDSRMHLSDGAGTTGHAEPVNGHRPFTAADVVLGHGSAKPLRAPNRVALVACESGGDLRFAEPTGLVAAFTHRGAEYVTATRWTLPTEAGLRRYVPGLGDRAEGVLAEAILAVNAAHESTDPVAALSAWQRAQAHRWIETGDPRCTPLIWAAFHTAWSPPPPEVDLRWR</sequence>
<feature type="domain" description="CHAT" evidence="1">
    <location>
        <begin position="98"/>
        <end position="354"/>
    </location>
</feature>
<reference evidence="2 5" key="2">
    <citation type="submission" date="2018-10" db="EMBL/GenBank/DDBJ databases">
        <title>Sequencing the genomes of 1000 actinobacteria strains.</title>
        <authorList>
            <person name="Klenk H.-P."/>
        </authorList>
    </citation>
    <scope>NUCLEOTIDE SEQUENCE [LARGE SCALE GENOMIC DNA]</scope>
    <source>
        <strain evidence="2 5">DSM 45119</strain>
    </source>
</reference>
<dbReference type="EMBL" id="FOUP01000007">
    <property type="protein sequence ID" value="SFN86317.1"/>
    <property type="molecule type" value="Genomic_DNA"/>
</dbReference>
<keyword evidence="5" id="KW-1185">Reference proteome</keyword>
<evidence type="ECO:0000313" key="2">
    <source>
        <dbReference type="EMBL" id="RKT88856.1"/>
    </source>
</evidence>